<dbReference type="SUPFAM" id="SSF53474">
    <property type="entry name" value="alpha/beta-Hydrolases"/>
    <property type="match status" value="1"/>
</dbReference>
<feature type="region of interest" description="Disordered" evidence="1">
    <location>
        <begin position="1"/>
        <end position="25"/>
    </location>
</feature>
<dbReference type="Gene3D" id="3.40.50.1820">
    <property type="entry name" value="alpha/beta hydrolase"/>
    <property type="match status" value="1"/>
</dbReference>
<evidence type="ECO:0000313" key="4">
    <source>
        <dbReference type="Proteomes" id="UP001595945"/>
    </source>
</evidence>
<name>A0ABD5Q8J8_9EURY</name>
<accession>A0ABD5Q8J8</accession>
<dbReference type="RefSeq" id="WP_254270643.1">
    <property type="nucleotide sequence ID" value="NZ_CP100402.1"/>
</dbReference>
<dbReference type="AlphaFoldDB" id="A0ABD5Q8J8"/>
<evidence type="ECO:0000259" key="2">
    <source>
        <dbReference type="Pfam" id="PF12697"/>
    </source>
</evidence>
<comment type="caution">
    <text evidence="3">The sequence shown here is derived from an EMBL/GenBank/DDBJ whole genome shotgun (WGS) entry which is preliminary data.</text>
</comment>
<dbReference type="EMBL" id="JBHSHT010000004">
    <property type="protein sequence ID" value="MFC4827028.1"/>
    <property type="molecule type" value="Genomic_DNA"/>
</dbReference>
<keyword evidence="4" id="KW-1185">Reference proteome</keyword>
<feature type="compositionally biased region" description="Low complexity" evidence="1">
    <location>
        <begin position="1"/>
        <end position="18"/>
    </location>
</feature>
<proteinExistence type="predicted"/>
<dbReference type="InterPro" id="IPR029058">
    <property type="entry name" value="AB_hydrolase_fold"/>
</dbReference>
<dbReference type="PANTHER" id="PTHR43194">
    <property type="entry name" value="HYDROLASE ALPHA/BETA FOLD FAMILY"/>
    <property type="match status" value="1"/>
</dbReference>
<gene>
    <name evidence="3" type="ORF">ACFO9K_22520</name>
</gene>
<dbReference type="GO" id="GO:0016787">
    <property type="term" value="F:hydrolase activity"/>
    <property type="evidence" value="ECO:0007669"/>
    <property type="project" value="UniProtKB-KW"/>
</dbReference>
<dbReference type="PANTHER" id="PTHR43194:SF2">
    <property type="entry name" value="PEROXISOMAL MEMBRANE PROTEIN LPX1"/>
    <property type="match status" value="1"/>
</dbReference>
<dbReference type="GeneID" id="73047413"/>
<feature type="domain" description="AB hydrolase-1" evidence="2">
    <location>
        <begin position="35"/>
        <end position="267"/>
    </location>
</feature>
<sequence>MVKTTSSNTGGETGTVTSADGTAITFERTGSGPPLVLVHGGGDVREFWDLSGVRSALADHCTVYAIDRRGRGESGDTEEYELEREAEDVVAVVDSIDDSVVLLGHSYGALVALEVALRTDNLRELVLNEPPVPVGDHELDVDDAVAEIQRLLESGENEQALVLMLREVAQLTPDELDTARSAPIWPDMVDAAHTLPRELRANAEYEFTSTRFSDVNTPTLVLSGGVSPPFFKDATEAVADAFPNSRLVTFDGHSHEPMNTAPDRFVDELLAFVQESN</sequence>
<evidence type="ECO:0000313" key="3">
    <source>
        <dbReference type="EMBL" id="MFC4827028.1"/>
    </source>
</evidence>
<keyword evidence="3" id="KW-0378">Hydrolase</keyword>
<dbReference type="Pfam" id="PF12697">
    <property type="entry name" value="Abhydrolase_6"/>
    <property type="match status" value="1"/>
</dbReference>
<protein>
    <submittedName>
        <fullName evidence="3">Alpha/beta fold hydrolase</fullName>
    </submittedName>
</protein>
<dbReference type="InterPro" id="IPR000073">
    <property type="entry name" value="AB_hydrolase_1"/>
</dbReference>
<dbReference type="Proteomes" id="UP001595945">
    <property type="component" value="Unassembled WGS sequence"/>
</dbReference>
<dbReference type="InterPro" id="IPR050228">
    <property type="entry name" value="Carboxylesterase_BioH"/>
</dbReference>
<evidence type="ECO:0000256" key="1">
    <source>
        <dbReference type="SAM" id="MobiDB-lite"/>
    </source>
</evidence>
<reference evidence="3 4" key="1">
    <citation type="journal article" date="2019" name="Int. J. Syst. Evol. Microbiol.">
        <title>The Global Catalogue of Microorganisms (GCM) 10K type strain sequencing project: providing services to taxonomists for standard genome sequencing and annotation.</title>
        <authorList>
            <consortium name="The Broad Institute Genomics Platform"/>
            <consortium name="The Broad Institute Genome Sequencing Center for Infectious Disease"/>
            <person name="Wu L."/>
            <person name="Ma J."/>
        </authorList>
    </citation>
    <scope>NUCLEOTIDE SEQUENCE [LARGE SCALE GENOMIC DNA]</scope>
    <source>
        <strain evidence="3 4">XZYJ18</strain>
    </source>
</reference>
<organism evidence="3 4">
    <name type="scientific">Halorussus aquaticus</name>
    <dbReference type="NCBI Taxonomy" id="2953748"/>
    <lineage>
        <taxon>Archaea</taxon>
        <taxon>Methanobacteriati</taxon>
        <taxon>Methanobacteriota</taxon>
        <taxon>Stenosarchaea group</taxon>
        <taxon>Halobacteria</taxon>
        <taxon>Halobacteriales</taxon>
        <taxon>Haladaptataceae</taxon>
        <taxon>Halorussus</taxon>
    </lineage>
</organism>